<name>A0AAV3Q504_LITER</name>
<keyword evidence="1" id="KW-0812">Transmembrane</keyword>
<dbReference type="EMBL" id="BAABME010003352">
    <property type="protein sequence ID" value="GAA0158456.1"/>
    <property type="molecule type" value="Genomic_DNA"/>
</dbReference>
<organism evidence="2 3">
    <name type="scientific">Lithospermum erythrorhizon</name>
    <name type="common">Purple gromwell</name>
    <name type="synonym">Lithospermum officinale var. erythrorhizon</name>
    <dbReference type="NCBI Taxonomy" id="34254"/>
    <lineage>
        <taxon>Eukaryota</taxon>
        <taxon>Viridiplantae</taxon>
        <taxon>Streptophyta</taxon>
        <taxon>Embryophyta</taxon>
        <taxon>Tracheophyta</taxon>
        <taxon>Spermatophyta</taxon>
        <taxon>Magnoliopsida</taxon>
        <taxon>eudicotyledons</taxon>
        <taxon>Gunneridae</taxon>
        <taxon>Pentapetalae</taxon>
        <taxon>asterids</taxon>
        <taxon>lamiids</taxon>
        <taxon>Boraginales</taxon>
        <taxon>Boraginaceae</taxon>
        <taxon>Boraginoideae</taxon>
        <taxon>Lithospermeae</taxon>
        <taxon>Lithospermum</taxon>
    </lineage>
</organism>
<evidence type="ECO:0000313" key="2">
    <source>
        <dbReference type="EMBL" id="GAA0158456.1"/>
    </source>
</evidence>
<keyword evidence="3" id="KW-1185">Reference proteome</keyword>
<keyword evidence="1" id="KW-1133">Transmembrane helix</keyword>
<dbReference type="PANTHER" id="PTHR33868">
    <property type="entry name" value="EXPRESSED PROTEIN"/>
    <property type="match status" value="1"/>
</dbReference>
<reference evidence="2 3" key="1">
    <citation type="submission" date="2024-01" db="EMBL/GenBank/DDBJ databases">
        <title>The complete chloroplast genome sequence of Lithospermum erythrorhizon: insights into the phylogenetic relationship among Boraginaceae species and the maternal lineages of purple gromwells.</title>
        <authorList>
            <person name="Okada T."/>
            <person name="Watanabe K."/>
        </authorList>
    </citation>
    <scope>NUCLEOTIDE SEQUENCE [LARGE SCALE GENOMIC DNA]</scope>
</reference>
<evidence type="ECO:0000256" key="1">
    <source>
        <dbReference type="SAM" id="Phobius"/>
    </source>
</evidence>
<dbReference type="PANTHER" id="PTHR33868:SF10">
    <property type="entry name" value="OS08G0483100 PROTEIN"/>
    <property type="match status" value="1"/>
</dbReference>
<proteinExistence type="predicted"/>
<comment type="caution">
    <text evidence="2">The sequence shown here is derived from an EMBL/GenBank/DDBJ whole genome shotgun (WGS) entry which is preliminary data.</text>
</comment>
<evidence type="ECO:0000313" key="3">
    <source>
        <dbReference type="Proteomes" id="UP001454036"/>
    </source>
</evidence>
<keyword evidence="1" id="KW-0472">Membrane</keyword>
<dbReference type="Proteomes" id="UP001454036">
    <property type="component" value="Unassembled WGS sequence"/>
</dbReference>
<sequence>MATNKKSKTGEIHWDEMSIGFIPFKKPGSDLLQNCDLPPPLKTISGPDFAVQSSPNKLFTGQEGEECKSCISRNEPEGERIEVLKALRLSQTRARDAERKAALMSKEKECISVMFLQESLQLMAYKQWVKMLEFQVSSLNMQEKKQYVTKLEDDKNFTLLVAIAFCLGAGMGYAFRWVYIV</sequence>
<protein>
    <submittedName>
        <fullName evidence="2">Uncharacterized protein</fullName>
    </submittedName>
</protein>
<accession>A0AAV3Q504</accession>
<dbReference type="AlphaFoldDB" id="A0AAV3Q504"/>
<feature type="transmembrane region" description="Helical" evidence="1">
    <location>
        <begin position="157"/>
        <end position="179"/>
    </location>
</feature>
<gene>
    <name evidence="2" type="ORF">LIER_15475</name>
</gene>